<accession>A0A6J8BP32</accession>
<sequence>MSDDQTDVNRIPGGDKTMDVKKWILLISADGKAKSFKAIQECKIEQSSKYCVATSTGEVTYGAVGDIVVLPCRHNASAKEQRWRRDSTFLSFGLFINTNVLDNTRFKIIGDINKGEYNLQISNIRQEDFDTYWCEIQIKEHVSRTEVKLDHIERYPDVSTKQCSKKGTPGMHTNLDIMKHVSLLRLIINDA</sequence>
<protein>
    <recommendedName>
        <fullName evidence="1">Ig-like domain-containing protein</fullName>
    </recommendedName>
</protein>
<evidence type="ECO:0000259" key="1">
    <source>
        <dbReference type="PROSITE" id="PS50835"/>
    </source>
</evidence>
<dbReference type="PROSITE" id="PS50835">
    <property type="entry name" value="IG_LIKE"/>
    <property type="match status" value="1"/>
</dbReference>
<dbReference type="Gene3D" id="2.60.40.10">
    <property type="entry name" value="Immunoglobulins"/>
    <property type="match status" value="1"/>
</dbReference>
<dbReference type="InterPro" id="IPR003599">
    <property type="entry name" value="Ig_sub"/>
</dbReference>
<feature type="domain" description="Ig-like" evidence="1">
    <location>
        <begin position="65"/>
        <end position="150"/>
    </location>
</feature>
<dbReference type="SMART" id="SM00409">
    <property type="entry name" value="IG"/>
    <property type="match status" value="1"/>
</dbReference>
<gene>
    <name evidence="2" type="ORF">MCOR_20191</name>
</gene>
<dbReference type="EMBL" id="CACVKT020003595">
    <property type="protein sequence ID" value="CAC5384564.1"/>
    <property type="molecule type" value="Genomic_DNA"/>
</dbReference>
<proteinExistence type="predicted"/>
<dbReference type="Proteomes" id="UP000507470">
    <property type="component" value="Unassembled WGS sequence"/>
</dbReference>
<dbReference type="PROSITE" id="PS50231">
    <property type="entry name" value="RICIN_B_LECTIN"/>
    <property type="match status" value="1"/>
</dbReference>
<dbReference type="OrthoDB" id="10028801at2759"/>
<name>A0A6J8BP32_MYTCO</name>
<dbReference type="AlphaFoldDB" id="A0A6J8BP32"/>
<dbReference type="InterPro" id="IPR036179">
    <property type="entry name" value="Ig-like_dom_sf"/>
</dbReference>
<dbReference type="InterPro" id="IPR013783">
    <property type="entry name" value="Ig-like_fold"/>
</dbReference>
<dbReference type="SUPFAM" id="SSF48726">
    <property type="entry name" value="Immunoglobulin"/>
    <property type="match status" value="1"/>
</dbReference>
<reference evidence="2 3" key="1">
    <citation type="submission" date="2020-06" db="EMBL/GenBank/DDBJ databases">
        <authorList>
            <person name="Li R."/>
            <person name="Bekaert M."/>
        </authorList>
    </citation>
    <scope>NUCLEOTIDE SEQUENCE [LARGE SCALE GENOMIC DNA]</scope>
    <source>
        <strain evidence="3">wild</strain>
    </source>
</reference>
<organism evidence="2 3">
    <name type="scientific">Mytilus coruscus</name>
    <name type="common">Sea mussel</name>
    <dbReference type="NCBI Taxonomy" id="42192"/>
    <lineage>
        <taxon>Eukaryota</taxon>
        <taxon>Metazoa</taxon>
        <taxon>Spiralia</taxon>
        <taxon>Lophotrochozoa</taxon>
        <taxon>Mollusca</taxon>
        <taxon>Bivalvia</taxon>
        <taxon>Autobranchia</taxon>
        <taxon>Pteriomorphia</taxon>
        <taxon>Mytilida</taxon>
        <taxon>Mytiloidea</taxon>
        <taxon>Mytilidae</taxon>
        <taxon>Mytilinae</taxon>
        <taxon>Mytilus</taxon>
    </lineage>
</organism>
<keyword evidence="3" id="KW-1185">Reference proteome</keyword>
<dbReference type="Pfam" id="PF07686">
    <property type="entry name" value="V-set"/>
    <property type="match status" value="1"/>
</dbReference>
<evidence type="ECO:0000313" key="2">
    <source>
        <dbReference type="EMBL" id="CAC5384564.1"/>
    </source>
</evidence>
<evidence type="ECO:0000313" key="3">
    <source>
        <dbReference type="Proteomes" id="UP000507470"/>
    </source>
</evidence>
<dbReference type="InterPro" id="IPR013106">
    <property type="entry name" value="Ig_V-set"/>
</dbReference>
<dbReference type="InterPro" id="IPR007110">
    <property type="entry name" value="Ig-like_dom"/>
</dbReference>